<evidence type="ECO:0000313" key="5">
    <source>
        <dbReference type="EMBL" id="VYU82631.1"/>
    </source>
</evidence>
<accession>A0A6N3I1W4</accession>
<organism evidence="5">
    <name type="scientific">Clostridium symbiosum</name>
    <name type="common">Bacteroides symbiosus</name>
    <dbReference type="NCBI Taxonomy" id="1512"/>
    <lineage>
        <taxon>Bacteria</taxon>
        <taxon>Bacillati</taxon>
        <taxon>Bacillota</taxon>
        <taxon>Clostridia</taxon>
        <taxon>Lachnospirales</taxon>
        <taxon>Lachnospiraceae</taxon>
        <taxon>Otoolea</taxon>
    </lineage>
</organism>
<dbReference type="EMBL" id="JAQLGM010000014">
    <property type="protein sequence ID" value="MDB2000085.1"/>
    <property type="molecule type" value="Genomic_DNA"/>
</dbReference>
<evidence type="ECO:0000313" key="4">
    <source>
        <dbReference type="EMBL" id="MDB2000085.1"/>
    </source>
</evidence>
<dbReference type="Pfam" id="PF00395">
    <property type="entry name" value="SLH"/>
    <property type="match status" value="1"/>
</dbReference>
<dbReference type="EMBL" id="CACRUA010000083">
    <property type="protein sequence ID" value="VYU82631.1"/>
    <property type="molecule type" value="Genomic_DNA"/>
</dbReference>
<dbReference type="AlphaFoldDB" id="A0A6N3I1W4"/>
<evidence type="ECO:0000256" key="1">
    <source>
        <dbReference type="ARBA" id="ARBA00022737"/>
    </source>
</evidence>
<reference evidence="5" key="1">
    <citation type="submission" date="2019-11" db="EMBL/GenBank/DDBJ databases">
        <authorList>
            <person name="Feng L."/>
        </authorList>
    </citation>
    <scope>NUCLEOTIDE SEQUENCE</scope>
    <source>
        <strain evidence="5">CsymbiosumLFYP84</strain>
    </source>
</reference>
<keyword evidence="2" id="KW-0732">Signal</keyword>
<sequence length="365" mass="39775">MNRQRTAVTMAAIMAFSAAAPMTAEASSSYSMRKKVITAAGIMTAESDDSRLVTRAQFAEMLVKASTYRSSVSSENNVSIFSDVDRNSEYASYIRVAVEQGWMTGYLGGKFKPDENITMQEAVKAVLALLGYTNEDFGSNQAANRLAKASYLELDEEIGKTGAEVLSRFDCVNLFYNLMKTNTKENEGKAETSSTVYAAVLDFTLTSDGEINPLEALESKLKGPIAVKDRSLKSILPFSLSKASFYLDGESASADELEDGAVVIYYNTTSRAVYGYSESGNGGRGATKGTLDAIYYKSSDVMIPTSIVVDGVEYELATSDMQFAFSVYGDLKVGDEIIVIWENKTASAVEDDNDNPEYKLIDYIE</sequence>
<reference evidence="4" key="2">
    <citation type="submission" date="2023-01" db="EMBL/GenBank/DDBJ databases">
        <title>Human gut microbiome strain richness.</title>
        <authorList>
            <person name="Chen-Liaw A."/>
        </authorList>
    </citation>
    <scope>NUCLEOTIDE SEQUENCE</scope>
    <source>
        <strain evidence="4">B1_m1001713B170214d0_201011</strain>
    </source>
</reference>
<gene>
    <name evidence="5" type="ORF">CSLFYP84_04715</name>
    <name evidence="4" type="ORF">PM006_07715</name>
</gene>
<keyword evidence="1" id="KW-0677">Repeat</keyword>
<feature type="chain" id="PRO_5044426018" evidence="2">
    <location>
        <begin position="27"/>
        <end position="365"/>
    </location>
</feature>
<dbReference type="RefSeq" id="WP_021642461.1">
    <property type="nucleotide sequence ID" value="NZ_BAABZD010000004.1"/>
</dbReference>
<evidence type="ECO:0000256" key="2">
    <source>
        <dbReference type="SAM" id="SignalP"/>
    </source>
</evidence>
<dbReference type="InterPro" id="IPR001119">
    <property type="entry name" value="SLH_dom"/>
</dbReference>
<feature type="signal peptide" evidence="2">
    <location>
        <begin position="1"/>
        <end position="26"/>
    </location>
</feature>
<protein>
    <submittedName>
        <fullName evidence="4">S-layer homology domain-containing protein</fullName>
    </submittedName>
</protein>
<proteinExistence type="predicted"/>
<evidence type="ECO:0000259" key="3">
    <source>
        <dbReference type="PROSITE" id="PS51272"/>
    </source>
</evidence>
<feature type="domain" description="SLH" evidence="3">
    <location>
        <begin position="77"/>
        <end position="140"/>
    </location>
</feature>
<dbReference type="Proteomes" id="UP001300871">
    <property type="component" value="Unassembled WGS sequence"/>
</dbReference>
<dbReference type="PROSITE" id="PS51272">
    <property type="entry name" value="SLH"/>
    <property type="match status" value="1"/>
</dbReference>
<name>A0A6N3I1W4_CLOSY</name>